<dbReference type="Pfam" id="PF00270">
    <property type="entry name" value="DEAD"/>
    <property type="match status" value="1"/>
</dbReference>
<dbReference type="STRING" id="448386.A0A2V3IRT6"/>
<dbReference type="Pfam" id="PF21408">
    <property type="entry name" value="MTR4-like_stalk"/>
    <property type="match status" value="1"/>
</dbReference>
<dbReference type="GO" id="GO:0016787">
    <property type="term" value="F:hydrolase activity"/>
    <property type="evidence" value="ECO:0007669"/>
    <property type="project" value="UniProtKB-KW"/>
</dbReference>
<dbReference type="GO" id="GO:0000460">
    <property type="term" value="P:maturation of 5.8S rRNA"/>
    <property type="evidence" value="ECO:0007669"/>
    <property type="project" value="TreeGrafter"/>
</dbReference>
<dbReference type="SMART" id="SM01142">
    <property type="entry name" value="DSHCT"/>
    <property type="match status" value="1"/>
</dbReference>
<dbReference type="GO" id="GO:0005524">
    <property type="term" value="F:ATP binding"/>
    <property type="evidence" value="ECO:0007669"/>
    <property type="project" value="UniProtKB-KW"/>
</dbReference>
<dbReference type="InterPro" id="IPR025696">
    <property type="entry name" value="Beta-barrel_MTR4"/>
</dbReference>
<dbReference type="SMART" id="SM00487">
    <property type="entry name" value="DEXDc"/>
    <property type="match status" value="1"/>
</dbReference>
<feature type="domain" description="Helicase C-terminal" evidence="9">
    <location>
        <begin position="366"/>
        <end position="564"/>
    </location>
</feature>
<feature type="compositionally biased region" description="Polar residues" evidence="7">
    <location>
        <begin position="8"/>
        <end position="17"/>
    </location>
</feature>
<dbReference type="Proteomes" id="UP000247409">
    <property type="component" value="Unassembled WGS sequence"/>
</dbReference>
<dbReference type="InterPro" id="IPR014001">
    <property type="entry name" value="Helicase_ATP-bd"/>
</dbReference>
<dbReference type="PROSITE" id="PS51194">
    <property type="entry name" value="HELICASE_CTER"/>
    <property type="match status" value="1"/>
</dbReference>
<organism evidence="10 11">
    <name type="scientific">Gracilariopsis chorda</name>
    <dbReference type="NCBI Taxonomy" id="448386"/>
    <lineage>
        <taxon>Eukaryota</taxon>
        <taxon>Rhodophyta</taxon>
        <taxon>Florideophyceae</taxon>
        <taxon>Rhodymeniophycidae</taxon>
        <taxon>Gracilariales</taxon>
        <taxon>Gracilariaceae</taxon>
        <taxon>Gracilariopsis</taxon>
    </lineage>
</organism>
<feature type="region of interest" description="Disordered" evidence="7">
    <location>
        <begin position="331"/>
        <end position="360"/>
    </location>
</feature>
<keyword evidence="3" id="KW-0378">Hydrolase</keyword>
<keyword evidence="5" id="KW-0067">ATP-binding</keyword>
<keyword evidence="6" id="KW-0539">Nucleus</keyword>
<keyword evidence="2" id="KW-0547">Nucleotide-binding</keyword>
<dbReference type="CDD" id="cd18795">
    <property type="entry name" value="SF2_C_Ski2"/>
    <property type="match status" value="1"/>
</dbReference>
<dbReference type="InterPro" id="IPR027417">
    <property type="entry name" value="P-loop_NTPase"/>
</dbReference>
<dbReference type="AlphaFoldDB" id="A0A2V3IRT6"/>
<dbReference type="FunFam" id="3.40.50.300:FF:000083">
    <property type="entry name" value="ATP-dependent RNA helicase DOB1"/>
    <property type="match status" value="1"/>
</dbReference>
<feature type="domain" description="Helicase ATP-binding" evidence="8">
    <location>
        <begin position="129"/>
        <end position="285"/>
    </location>
</feature>
<evidence type="ECO:0000256" key="4">
    <source>
        <dbReference type="ARBA" id="ARBA00022806"/>
    </source>
</evidence>
<dbReference type="InterPro" id="IPR050699">
    <property type="entry name" value="RNA-DNA_Helicase"/>
</dbReference>
<dbReference type="Gene3D" id="3.40.50.300">
    <property type="entry name" value="P-loop containing nucleotide triphosphate hydrolases"/>
    <property type="match status" value="2"/>
</dbReference>
<dbReference type="GO" id="GO:0006401">
    <property type="term" value="P:RNA catabolic process"/>
    <property type="evidence" value="ECO:0007669"/>
    <property type="project" value="InterPro"/>
</dbReference>
<dbReference type="EMBL" id="NBIV01000080">
    <property type="protein sequence ID" value="PXF44819.1"/>
    <property type="molecule type" value="Genomic_DNA"/>
</dbReference>
<dbReference type="GO" id="GO:0003723">
    <property type="term" value="F:RNA binding"/>
    <property type="evidence" value="ECO:0007669"/>
    <property type="project" value="InterPro"/>
</dbReference>
<feature type="region of interest" description="Disordered" evidence="7">
    <location>
        <begin position="1"/>
        <end position="50"/>
    </location>
</feature>
<comment type="subcellular location">
    <subcellularLocation>
        <location evidence="1">Nucleus</location>
    </subcellularLocation>
</comment>
<evidence type="ECO:0000256" key="1">
    <source>
        <dbReference type="ARBA" id="ARBA00004123"/>
    </source>
</evidence>
<dbReference type="InterPro" id="IPR012961">
    <property type="entry name" value="Ski2/MTR4_C"/>
</dbReference>
<dbReference type="PIRSF" id="PIRSF005198">
    <property type="entry name" value="Antiviral_helicase_SKI2"/>
    <property type="match status" value="1"/>
</dbReference>
<gene>
    <name evidence="10" type="ORF">BWQ96_05402</name>
</gene>
<dbReference type="InterPro" id="IPR001650">
    <property type="entry name" value="Helicase_C-like"/>
</dbReference>
<feature type="compositionally biased region" description="Basic and acidic residues" evidence="7">
    <location>
        <begin position="331"/>
        <end position="341"/>
    </location>
</feature>
<dbReference type="GO" id="GO:0005634">
    <property type="term" value="C:nucleus"/>
    <property type="evidence" value="ECO:0007669"/>
    <property type="project" value="UniProtKB-SubCell"/>
</dbReference>
<evidence type="ECO:0000256" key="6">
    <source>
        <dbReference type="ARBA" id="ARBA00023242"/>
    </source>
</evidence>
<dbReference type="PANTHER" id="PTHR12131:SF7">
    <property type="entry name" value="EXOSOME RNA HELICASE MTR4"/>
    <property type="match status" value="1"/>
</dbReference>
<dbReference type="InterPro" id="IPR048392">
    <property type="entry name" value="MTR4-like_stalk"/>
</dbReference>
<proteinExistence type="predicted"/>
<evidence type="ECO:0000256" key="2">
    <source>
        <dbReference type="ARBA" id="ARBA00022741"/>
    </source>
</evidence>
<keyword evidence="4" id="KW-0347">Helicase</keyword>
<dbReference type="PANTHER" id="PTHR12131">
    <property type="entry name" value="ATP-DEPENDENT RNA AND DNA HELICASE"/>
    <property type="match status" value="1"/>
</dbReference>
<evidence type="ECO:0000313" key="10">
    <source>
        <dbReference type="EMBL" id="PXF44819.1"/>
    </source>
</evidence>
<keyword evidence="11" id="KW-1185">Reference proteome</keyword>
<feature type="compositionally biased region" description="Basic and acidic residues" evidence="7">
    <location>
        <begin position="23"/>
        <end position="40"/>
    </location>
</feature>
<dbReference type="Pfam" id="PF13234">
    <property type="entry name" value="MTR4_beta-barrel"/>
    <property type="match status" value="1"/>
</dbReference>
<dbReference type="SMART" id="SM00490">
    <property type="entry name" value="HELICc"/>
    <property type="match status" value="1"/>
</dbReference>
<evidence type="ECO:0000259" key="9">
    <source>
        <dbReference type="PROSITE" id="PS51194"/>
    </source>
</evidence>
<evidence type="ECO:0000256" key="3">
    <source>
        <dbReference type="ARBA" id="ARBA00022801"/>
    </source>
</evidence>
<dbReference type="FunFam" id="3.40.50.300:FF:000141">
    <property type="entry name" value="ATP-dependent RNA helicase DOB1"/>
    <property type="match status" value="1"/>
</dbReference>
<protein>
    <submittedName>
        <fullName evidence="10">Superkiller viralicidic activity 2-like 2</fullName>
    </submittedName>
</protein>
<reference evidence="10 11" key="1">
    <citation type="journal article" date="2018" name="Mol. Biol. Evol.">
        <title>Analysis of the draft genome of the red seaweed Gracilariopsis chorda provides insights into genome size evolution in Rhodophyta.</title>
        <authorList>
            <person name="Lee J."/>
            <person name="Yang E.C."/>
            <person name="Graf L."/>
            <person name="Yang J.H."/>
            <person name="Qiu H."/>
            <person name="Zel Zion U."/>
            <person name="Chan C.X."/>
            <person name="Stephens T.G."/>
            <person name="Weber A.P.M."/>
            <person name="Boo G.H."/>
            <person name="Boo S.M."/>
            <person name="Kim K.M."/>
            <person name="Shin Y."/>
            <person name="Jung M."/>
            <person name="Lee S.J."/>
            <person name="Yim H.S."/>
            <person name="Lee J.H."/>
            <person name="Bhattacharya D."/>
            <person name="Yoon H.S."/>
        </authorList>
    </citation>
    <scope>NUCLEOTIDE SEQUENCE [LARGE SCALE GENOMIC DNA]</scope>
    <source>
        <strain evidence="10 11">SKKU-2015</strain>
        <tissue evidence="10">Whole body</tissue>
    </source>
</reference>
<sequence length="1052" mass="118319">MSNKRDSNGLNGVNPRSVSKKPRLADKDLSNDVHMSEKQEPALVSSKPPSTILMPSSIGIRVESTGTTGSSVLPEKLGESPPMLKTSCKHDVSLPGDYKKEYNISALKMPEKPAKEYPFSLDSFQRESIKCLERNESVLVAAHTSAGKTVIAEYAISIALRDNQRVIYTSPIKALSNQKYRELEEEFSDVGLMTGDVTINKNASCLVMTTEILRSMLYRGSEVVREVSWVIFDEVHYMRDKERGVVWEESIILVPQNVRFVFLSATIPNAREFSEWIAHLKNQPCHTIYTDTRPVPLEHYLHPSGGKGLHLVVNSKGQFQMDAYEAAMRELDSTKDREKEAAGGIKKDKRRRRKQDGPGKTDCFKVVKEIMDRQFEPVIVFSFSRKDCEAMALQMSKLDFSSDEDRMNIAQVFENAVASLNEEDQDLPQITAIFQLLERGIGIHHSGLLPVIKEVVELLFQEGLLKCLFATETFSMGLNMPAKTVVFTSIRKFDGSQFRKLAGGEYVQMSGRAGRRGIDKRGITILMCDEKLEPTTARRIMSGSAEPLKSTFKLGYNMLLNLLRAEEADPEYVIARSLAQFQADRALPANEQQLKELEAERDSIPLGGGDSGVEEHEVRSYFKIRDVSEKLRKEVRDAIHKPSYILPFLQEGRVIRIREAKENNDFGWGAVVDCIRHATGVTKKPDDERYKIQVLVRCVAGSNRSGRPRPYRFAANSSSFKSRESPKNDISKEEWIVCSFSIRDIDGLSAIRVVKHSDLRPVENRATVGRSVSEALRRYPDSIPMLDPFSDLGITDENLAILLKKVEALEEAMIASPVAKCSKMKMLHKQWTKRQLKNEEIKKVKHELKVAKGIILKDELKRMKRVLRRLGFINNEDIVEVKGRVACEINTANELVLTELLLGGTLNSMDPAVVVAVCSCFVLDEGKIDENLKLEKELQSAFDSLKVVATRVGTVTKESNIPIDVDTFVESFNPNAMRVAYWWCKGHSFSAICEMADLFEGSVIRCLRRLEELLRQLVAAVKSIGNTELEQKIEAGSSALKRGIPFHASLYV</sequence>
<accession>A0A2V3IRT6</accession>
<dbReference type="PROSITE" id="PS51192">
    <property type="entry name" value="HELICASE_ATP_BIND_1"/>
    <property type="match status" value="1"/>
</dbReference>
<dbReference type="InterPro" id="IPR016438">
    <property type="entry name" value="SKI2-like"/>
</dbReference>
<dbReference type="Gene3D" id="2.40.30.300">
    <property type="match status" value="1"/>
</dbReference>
<dbReference type="CDD" id="cd18024">
    <property type="entry name" value="DEXHc_Mtr4-like"/>
    <property type="match status" value="1"/>
</dbReference>
<evidence type="ECO:0000256" key="5">
    <source>
        <dbReference type="ARBA" id="ARBA00022840"/>
    </source>
</evidence>
<dbReference type="OrthoDB" id="64767at2759"/>
<dbReference type="Gene3D" id="1.10.3380.30">
    <property type="match status" value="1"/>
</dbReference>
<dbReference type="Pfam" id="PF00271">
    <property type="entry name" value="Helicase_C"/>
    <property type="match status" value="1"/>
</dbReference>
<dbReference type="Pfam" id="PF08148">
    <property type="entry name" value="DSHCT"/>
    <property type="match status" value="1"/>
</dbReference>
<dbReference type="InterPro" id="IPR011545">
    <property type="entry name" value="DEAD/DEAH_box_helicase_dom"/>
</dbReference>
<dbReference type="SUPFAM" id="SSF52540">
    <property type="entry name" value="P-loop containing nucleoside triphosphate hydrolases"/>
    <property type="match status" value="1"/>
</dbReference>
<evidence type="ECO:0000256" key="7">
    <source>
        <dbReference type="SAM" id="MobiDB-lite"/>
    </source>
</evidence>
<comment type="caution">
    <text evidence="10">The sequence shown here is derived from an EMBL/GenBank/DDBJ whole genome shotgun (WGS) entry which is preliminary data.</text>
</comment>
<name>A0A2V3IRT6_9FLOR</name>
<evidence type="ECO:0000313" key="11">
    <source>
        <dbReference type="Proteomes" id="UP000247409"/>
    </source>
</evidence>
<dbReference type="GO" id="GO:0003724">
    <property type="term" value="F:RNA helicase activity"/>
    <property type="evidence" value="ECO:0007669"/>
    <property type="project" value="InterPro"/>
</dbReference>
<evidence type="ECO:0000259" key="8">
    <source>
        <dbReference type="PROSITE" id="PS51192"/>
    </source>
</evidence>